<accession>A0AAV8XJA1</accession>
<proteinExistence type="predicted"/>
<dbReference type="EMBL" id="JAPWTK010000527">
    <property type="protein sequence ID" value="KAJ8938856.1"/>
    <property type="molecule type" value="Genomic_DNA"/>
</dbReference>
<dbReference type="AlphaFoldDB" id="A0AAV8XJA1"/>
<reference evidence="2" key="1">
    <citation type="journal article" date="2023" name="Insect Mol. Biol.">
        <title>Genome sequencing provides insights into the evolution of gene families encoding plant cell wall-degrading enzymes in longhorned beetles.</title>
        <authorList>
            <person name="Shin N.R."/>
            <person name="Okamura Y."/>
            <person name="Kirsch R."/>
            <person name="Pauchet Y."/>
        </authorList>
    </citation>
    <scope>NUCLEOTIDE SEQUENCE</scope>
    <source>
        <strain evidence="2">AMC_N1</strain>
    </source>
</reference>
<dbReference type="Gene3D" id="3.90.230.10">
    <property type="entry name" value="Creatinase/methionine aminopeptidase superfamily"/>
    <property type="match status" value="1"/>
</dbReference>
<dbReference type="GO" id="GO:0005829">
    <property type="term" value="C:cytosol"/>
    <property type="evidence" value="ECO:0007669"/>
    <property type="project" value="TreeGrafter"/>
</dbReference>
<dbReference type="Pfam" id="PF00557">
    <property type="entry name" value="Peptidase_M24"/>
    <property type="match status" value="1"/>
</dbReference>
<dbReference type="InterPro" id="IPR036005">
    <property type="entry name" value="Creatinase/aminopeptidase-like"/>
</dbReference>
<dbReference type="PRINTS" id="PR00599">
    <property type="entry name" value="MAPEPTIDASE"/>
</dbReference>
<name>A0AAV8XJA1_9CUCU</name>
<dbReference type="SUPFAM" id="SSF55920">
    <property type="entry name" value="Creatinase/aminopeptidase"/>
    <property type="match status" value="1"/>
</dbReference>
<dbReference type="InterPro" id="IPR000994">
    <property type="entry name" value="Pept_M24"/>
</dbReference>
<dbReference type="PANTHER" id="PTHR43330:SF7">
    <property type="entry name" value="METHIONINE AMINOPEPTIDASE 1"/>
    <property type="match status" value="1"/>
</dbReference>
<dbReference type="GO" id="GO:0070006">
    <property type="term" value="F:metalloaminopeptidase activity"/>
    <property type="evidence" value="ECO:0007669"/>
    <property type="project" value="TreeGrafter"/>
</dbReference>
<evidence type="ECO:0000313" key="2">
    <source>
        <dbReference type="EMBL" id="KAJ8938856.1"/>
    </source>
</evidence>
<protein>
    <recommendedName>
        <fullName evidence="1">Peptidase M24 domain-containing protein</fullName>
    </recommendedName>
</protein>
<evidence type="ECO:0000313" key="3">
    <source>
        <dbReference type="Proteomes" id="UP001162162"/>
    </source>
</evidence>
<keyword evidence="3" id="KW-1185">Reference proteome</keyword>
<dbReference type="InterPro" id="IPR001714">
    <property type="entry name" value="Pept_M24_MAP"/>
</dbReference>
<evidence type="ECO:0000259" key="1">
    <source>
        <dbReference type="Pfam" id="PF00557"/>
    </source>
</evidence>
<comment type="caution">
    <text evidence="2">The sequence shown here is derived from an EMBL/GenBank/DDBJ whole genome shotgun (WGS) entry which is preliminary data.</text>
</comment>
<organism evidence="2 3">
    <name type="scientific">Aromia moschata</name>
    <dbReference type="NCBI Taxonomy" id="1265417"/>
    <lineage>
        <taxon>Eukaryota</taxon>
        <taxon>Metazoa</taxon>
        <taxon>Ecdysozoa</taxon>
        <taxon>Arthropoda</taxon>
        <taxon>Hexapoda</taxon>
        <taxon>Insecta</taxon>
        <taxon>Pterygota</taxon>
        <taxon>Neoptera</taxon>
        <taxon>Endopterygota</taxon>
        <taxon>Coleoptera</taxon>
        <taxon>Polyphaga</taxon>
        <taxon>Cucujiformia</taxon>
        <taxon>Chrysomeloidea</taxon>
        <taxon>Cerambycidae</taxon>
        <taxon>Cerambycinae</taxon>
        <taxon>Callichromatini</taxon>
        <taxon>Aromia</taxon>
    </lineage>
</organism>
<dbReference type="Proteomes" id="UP001162162">
    <property type="component" value="Unassembled WGS sequence"/>
</dbReference>
<sequence>MASLGSCETPGCTNNAKLQCPTCIKLGIQASCCTSVNEVICHGIPDTRPLKDGDLCNVDITVYHNGFHGDLNETFSLETLARNIRI</sequence>
<feature type="domain" description="Peptidase M24" evidence="1">
    <location>
        <begin position="23"/>
        <end position="78"/>
    </location>
</feature>
<dbReference type="PANTHER" id="PTHR43330">
    <property type="entry name" value="METHIONINE AMINOPEPTIDASE"/>
    <property type="match status" value="1"/>
</dbReference>
<gene>
    <name evidence="2" type="ORF">NQ318_019917</name>
</gene>